<dbReference type="InterPro" id="IPR014347">
    <property type="entry name" value="Tautomerase/MIF_sf"/>
</dbReference>
<gene>
    <name evidence="3" type="ORF">SAMN04487892_3106</name>
</gene>
<sequence>MPHFQINLLEGKSEEQKKELVAEVIKAAQKVVGMGDDSYSVALEEYSTEEWKNEVYPNKIMANEEILVKKLGYTM</sequence>
<name>A0A1H2YM67_9FLAO</name>
<keyword evidence="4" id="KW-1185">Reference proteome</keyword>
<dbReference type="GO" id="GO:0016853">
    <property type="term" value="F:isomerase activity"/>
    <property type="evidence" value="ECO:0007669"/>
    <property type="project" value="UniProtKB-KW"/>
</dbReference>
<dbReference type="EMBL" id="FNMY01000006">
    <property type="protein sequence ID" value="SDX06091.1"/>
    <property type="molecule type" value="Genomic_DNA"/>
</dbReference>
<keyword evidence="1" id="KW-0413">Isomerase</keyword>
<evidence type="ECO:0000313" key="4">
    <source>
        <dbReference type="Proteomes" id="UP000199592"/>
    </source>
</evidence>
<dbReference type="RefSeq" id="WP_090298877.1">
    <property type="nucleotide sequence ID" value="NZ_FNKI01000005.1"/>
</dbReference>
<dbReference type="OrthoDB" id="5405937at2"/>
<dbReference type="AlphaFoldDB" id="A0A1H2YM67"/>
<feature type="domain" description="4-oxalocrotonate tautomerase-like" evidence="2">
    <location>
        <begin position="2"/>
        <end position="51"/>
    </location>
</feature>
<dbReference type="InterPro" id="IPR004370">
    <property type="entry name" value="4-OT-like_dom"/>
</dbReference>
<dbReference type="SUPFAM" id="SSF55331">
    <property type="entry name" value="Tautomerase/MIF"/>
    <property type="match status" value="1"/>
</dbReference>
<reference evidence="4" key="1">
    <citation type="submission" date="2016-10" db="EMBL/GenBank/DDBJ databases">
        <authorList>
            <person name="Varghese N."/>
            <person name="Submissions S."/>
        </authorList>
    </citation>
    <scope>NUCLEOTIDE SEQUENCE [LARGE SCALE GENOMIC DNA]</scope>
    <source>
        <strain evidence="4">DSM 25030</strain>
    </source>
</reference>
<evidence type="ECO:0000259" key="2">
    <source>
        <dbReference type="Pfam" id="PF01361"/>
    </source>
</evidence>
<dbReference type="STRING" id="1073328.SAMN05216294_3158"/>
<dbReference type="Gene3D" id="3.30.429.10">
    <property type="entry name" value="Macrophage Migration Inhibitory Factor"/>
    <property type="match status" value="1"/>
</dbReference>
<dbReference type="Proteomes" id="UP000199592">
    <property type="component" value="Unassembled WGS sequence"/>
</dbReference>
<accession>A0A1H2YM67</accession>
<dbReference type="Pfam" id="PF01361">
    <property type="entry name" value="Tautomerase"/>
    <property type="match status" value="1"/>
</dbReference>
<evidence type="ECO:0000313" key="3">
    <source>
        <dbReference type="EMBL" id="SDX06091.1"/>
    </source>
</evidence>
<protein>
    <submittedName>
        <fullName evidence="3">Tautomerase enzyme</fullName>
    </submittedName>
</protein>
<evidence type="ECO:0000256" key="1">
    <source>
        <dbReference type="ARBA" id="ARBA00023235"/>
    </source>
</evidence>
<organism evidence="3 4">
    <name type="scientific">Flagellimonas zhangzhouensis</name>
    <dbReference type="NCBI Taxonomy" id="1073328"/>
    <lineage>
        <taxon>Bacteria</taxon>
        <taxon>Pseudomonadati</taxon>
        <taxon>Bacteroidota</taxon>
        <taxon>Flavobacteriia</taxon>
        <taxon>Flavobacteriales</taxon>
        <taxon>Flavobacteriaceae</taxon>
        <taxon>Flagellimonas</taxon>
    </lineage>
</organism>
<proteinExistence type="predicted"/>